<feature type="compositionally biased region" description="Gly residues" evidence="1">
    <location>
        <begin position="299"/>
        <end position="312"/>
    </location>
</feature>
<evidence type="ECO:0000313" key="3">
    <source>
        <dbReference type="EMBL" id="QDV10045.1"/>
    </source>
</evidence>
<name>A0A518F132_9BACT</name>
<organism evidence="3 4">
    <name type="scientific">Saltatorellus ferox</name>
    <dbReference type="NCBI Taxonomy" id="2528018"/>
    <lineage>
        <taxon>Bacteria</taxon>
        <taxon>Pseudomonadati</taxon>
        <taxon>Planctomycetota</taxon>
        <taxon>Planctomycetia</taxon>
        <taxon>Planctomycetia incertae sedis</taxon>
        <taxon>Saltatorellus</taxon>
    </lineage>
</organism>
<proteinExistence type="predicted"/>
<feature type="compositionally biased region" description="Gly residues" evidence="1">
    <location>
        <begin position="41"/>
        <end position="51"/>
    </location>
</feature>
<dbReference type="Proteomes" id="UP000320390">
    <property type="component" value="Chromosome"/>
</dbReference>
<reference evidence="3 4" key="1">
    <citation type="submission" date="2019-02" db="EMBL/GenBank/DDBJ databases">
        <title>Deep-cultivation of Planctomycetes and their phenomic and genomic characterization uncovers novel biology.</title>
        <authorList>
            <person name="Wiegand S."/>
            <person name="Jogler M."/>
            <person name="Boedeker C."/>
            <person name="Pinto D."/>
            <person name="Vollmers J."/>
            <person name="Rivas-Marin E."/>
            <person name="Kohn T."/>
            <person name="Peeters S.H."/>
            <person name="Heuer A."/>
            <person name="Rast P."/>
            <person name="Oberbeckmann S."/>
            <person name="Bunk B."/>
            <person name="Jeske O."/>
            <person name="Meyerdierks A."/>
            <person name="Storesund J.E."/>
            <person name="Kallscheuer N."/>
            <person name="Luecker S."/>
            <person name="Lage O.M."/>
            <person name="Pohl T."/>
            <person name="Merkel B.J."/>
            <person name="Hornburger P."/>
            <person name="Mueller R.-W."/>
            <person name="Bruemmer F."/>
            <person name="Labrenz M."/>
            <person name="Spormann A.M."/>
            <person name="Op den Camp H."/>
            <person name="Overmann J."/>
            <person name="Amann R."/>
            <person name="Jetten M.S.M."/>
            <person name="Mascher T."/>
            <person name="Medema M.H."/>
            <person name="Devos D.P."/>
            <person name="Kaster A.-K."/>
            <person name="Ovreas L."/>
            <person name="Rohde M."/>
            <person name="Galperin M.Y."/>
            <person name="Jogler C."/>
        </authorList>
    </citation>
    <scope>NUCLEOTIDE SEQUENCE [LARGE SCALE GENOMIC DNA]</scope>
    <source>
        <strain evidence="3 4">Poly30</strain>
    </source>
</reference>
<feature type="chain" id="PRO_5022214615" evidence="2">
    <location>
        <begin position="18"/>
        <end position="312"/>
    </location>
</feature>
<feature type="region of interest" description="Disordered" evidence="1">
    <location>
        <begin position="259"/>
        <end position="312"/>
    </location>
</feature>
<feature type="region of interest" description="Disordered" evidence="1">
    <location>
        <begin position="30"/>
        <end position="88"/>
    </location>
</feature>
<sequence precursor="true">MKRITSTLLVAALPALAMPVFSSLLAPGPMSTARVGQQGSQQGGLQGGQQGNGRDDGLGDPAGLDQGLGADEDEALPPEGFDPKNREGYDLFGRRTKVRGNTFEERLQGGWRLVRMDLAGSNPTGRLAQGFLNISPSFLSMEIHALWEEGSDDSIPENDIHTTFTAEYKVDNGGKLYCSTVIGSFVDEETGELIWERTGYEREYRVREILNQLELTFSEEGDRQSRLVFEPYLPREAGQRDIFGRKEMGSFGATDIFGRNSAAEKGERDIYGRPVAPPAEGSTGEEGKRPPIQPLPKGPGAGGAPLSGRGGR</sequence>
<evidence type="ECO:0000256" key="1">
    <source>
        <dbReference type="SAM" id="MobiDB-lite"/>
    </source>
</evidence>
<keyword evidence="2" id="KW-0732">Signal</keyword>
<accession>A0A518F132</accession>
<dbReference type="AlphaFoldDB" id="A0A518F132"/>
<dbReference type="EMBL" id="CP036434">
    <property type="protein sequence ID" value="QDV10045.1"/>
    <property type="molecule type" value="Genomic_DNA"/>
</dbReference>
<feature type="signal peptide" evidence="2">
    <location>
        <begin position="1"/>
        <end position="17"/>
    </location>
</feature>
<dbReference type="RefSeq" id="WP_145205543.1">
    <property type="nucleotide sequence ID" value="NZ_CP036434.1"/>
</dbReference>
<gene>
    <name evidence="3" type="ORF">Poly30_56070</name>
</gene>
<protein>
    <submittedName>
        <fullName evidence="3">Uncharacterized protein</fullName>
    </submittedName>
</protein>
<evidence type="ECO:0000256" key="2">
    <source>
        <dbReference type="SAM" id="SignalP"/>
    </source>
</evidence>
<keyword evidence="4" id="KW-1185">Reference proteome</keyword>
<evidence type="ECO:0000313" key="4">
    <source>
        <dbReference type="Proteomes" id="UP000320390"/>
    </source>
</evidence>
<feature type="compositionally biased region" description="Basic and acidic residues" evidence="1">
    <location>
        <begin position="262"/>
        <end position="271"/>
    </location>
</feature>